<feature type="region of interest" description="Disordered" evidence="1">
    <location>
        <begin position="182"/>
        <end position="225"/>
    </location>
</feature>
<keyword evidence="3" id="KW-1185">Reference proteome</keyword>
<reference evidence="2" key="1">
    <citation type="submission" date="2023-01" db="EMBL/GenBank/DDBJ databases">
        <title>Genome assembly of the deep-sea coral Lophelia pertusa.</title>
        <authorList>
            <person name="Herrera S."/>
            <person name="Cordes E."/>
        </authorList>
    </citation>
    <scope>NUCLEOTIDE SEQUENCE</scope>
    <source>
        <strain evidence="2">USNM1676648</strain>
        <tissue evidence="2">Polyp</tissue>
    </source>
</reference>
<gene>
    <name evidence="2" type="ORF">OS493_003394</name>
</gene>
<comment type="caution">
    <text evidence="2">The sequence shown here is derived from an EMBL/GenBank/DDBJ whole genome shotgun (WGS) entry which is preliminary data.</text>
</comment>
<feature type="compositionally biased region" description="Basic and acidic residues" evidence="1">
    <location>
        <begin position="213"/>
        <end position="225"/>
    </location>
</feature>
<dbReference type="Proteomes" id="UP001163046">
    <property type="component" value="Unassembled WGS sequence"/>
</dbReference>
<dbReference type="OrthoDB" id="415358at2759"/>
<feature type="compositionally biased region" description="Acidic residues" evidence="1">
    <location>
        <begin position="201"/>
        <end position="212"/>
    </location>
</feature>
<protein>
    <submittedName>
        <fullName evidence="2">Uncharacterized protein</fullName>
    </submittedName>
</protein>
<evidence type="ECO:0000256" key="1">
    <source>
        <dbReference type="SAM" id="MobiDB-lite"/>
    </source>
</evidence>
<sequence>MGNTDLESVRDGMLEFFGSDEKLDKTGILRKTEDPSKNEEAGTLYSYVDGVREHVSMMFDRLGGNEKGFITKEYVRNLSRDEMRALVLEFEGTDVSNTEEAEYGIIDPSQIRDVLTELLVRDGHVSKDEFIKAYVEETQGTKTFAEIIFDKLRDETNTSDQVTKEEVQRNLRRALQRFIDWAKEPDIPPGSDSPQPNDAYTVDDNDDELEVTEEPRQNEGMHQEL</sequence>
<dbReference type="AlphaFoldDB" id="A0A9X0DBD5"/>
<name>A0A9X0DBD5_9CNID</name>
<evidence type="ECO:0000313" key="2">
    <source>
        <dbReference type="EMBL" id="KAJ7393735.1"/>
    </source>
</evidence>
<proteinExistence type="predicted"/>
<dbReference type="EMBL" id="MU825397">
    <property type="protein sequence ID" value="KAJ7393735.1"/>
    <property type="molecule type" value="Genomic_DNA"/>
</dbReference>
<evidence type="ECO:0000313" key="3">
    <source>
        <dbReference type="Proteomes" id="UP001163046"/>
    </source>
</evidence>
<accession>A0A9X0DBD5</accession>
<organism evidence="2 3">
    <name type="scientific">Desmophyllum pertusum</name>
    <dbReference type="NCBI Taxonomy" id="174260"/>
    <lineage>
        <taxon>Eukaryota</taxon>
        <taxon>Metazoa</taxon>
        <taxon>Cnidaria</taxon>
        <taxon>Anthozoa</taxon>
        <taxon>Hexacorallia</taxon>
        <taxon>Scleractinia</taxon>
        <taxon>Caryophylliina</taxon>
        <taxon>Caryophylliidae</taxon>
        <taxon>Desmophyllum</taxon>
    </lineage>
</organism>